<accession>A0A3A5L674</accession>
<dbReference type="AlphaFoldDB" id="A0A3A5L674"/>
<dbReference type="Pfam" id="PF07690">
    <property type="entry name" value="MFS_1"/>
    <property type="match status" value="1"/>
</dbReference>
<feature type="transmembrane region" description="Helical" evidence="4">
    <location>
        <begin position="759"/>
        <end position="780"/>
    </location>
</feature>
<evidence type="ECO:0000256" key="1">
    <source>
        <dbReference type="ARBA" id="ARBA00022692"/>
    </source>
</evidence>
<evidence type="ECO:0000256" key="3">
    <source>
        <dbReference type="ARBA" id="ARBA00023136"/>
    </source>
</evidence>
<dbReference type="Gene3D" id="1.20.1250.20">
    <property type="entry name" value="MFS general substrate transporter like domains"/>
    <property type="match status" value="1"/>
</dbReference>
<feature type="transmembrane region" description="Helical" evidence="4">
    <location>
        <begin position="371"/>
        <end position="390"/>
    </location>
</feature>
<dbReference type="EMBL" id="QZWB01000016">
    <property type="protein sequence ID" value="RJT44222.1"/>
    <property type="molecule type" value="Genomic_DNA"/>
</dbReference>
<protein>
    <submittedName>
        <fullName evidence="6">MFS transporter</fullName>
    </submittedName>
</protein>
<evidence type="ECO:0000313" key="7">
    <source>
        <dbReference type="Proteomes" id="UP000270757"/>
    </source>
</evidence>
<dbReference type="InterPro" id="IPR050237">
    <property type="entry name" value="ATP-dep_AMP-bd_enzyme"/>
</dbReference>
<feature type="transmembrane region" description="Helical" evidence="4">
    <location>
        <begin position="42"/>
        <end position="63"/>
    </location>
</feature>
<dbReference type="GO" id="GO:0022857">
    <property type="term" value="F:transmembrane transporter activity"/>
    <property type="evidence" value="ECO:0007669"/>
    <property type="project" value="InterPro"/>
</dbReference>
<evidence type="ECO:0000313" key="6">
    <source>
        <dbReference type="EMBL" id="RJT44222.1"/>
    </source>
</evidence>
<comment type="caution">
    <text evidence="6">The sequence shown here is derived from an EMBL/GenBank/DDBJ whole genome shotgun (WGS) entry which is preliminary data.</text>
</comment>
<dbReference type="NCBIfam" id="NF006386">
    <property type="entry name" value="PRK08633.1"/>
    <property type="match status" value="1"/>
</dbReference>
<feature type="transmembrane region" description="Helical" evidence="4">
    <location>
        <begin position="100"/>
        <end position="119"/>
    </location>
</feature>
<evidence type="ECO:0000256" key="4">
    <source>
        <dbReference type="SAM" id="Phobius"/>
    </source>
</evidence>
<evidence type="ECO:0000256" key="2">
    <source>
        <dbReference type="ARBA" id="ARBA00022989"/>
    </source>
</evidence>
<feature type="transmembrane region" description="Helical" evidence="4">
    <location>
        <begin position="276"/>
        <end position="295"/>
    </location>
</feature>
<dbReference type="InterPro" id="IPR045851">
    <property type="entry name" value="AMP-bd_C_sf"/>
</dbReference>
<feature type="domain" description="Phospholipid/glycerol acyltransferase" evidence="5">
    <location>
        <begin position="449"/>
        <end position="560"/>
    </location>
</feature>
<dbReference type="SUPFAM" id="SSF103473">
    <property type="entry name" value="MFS general substrate transporter"/>
    <property type="match status" value="1"/>
</dbReference>
<feature type="transmembrane region" description="Helical" evidence="4">
    <location>
        <begin position="75"/>
        <end position="94"/>
    </location>
</feature>
<dbReference type="SUPFAM" id="SSF56801">
    <property type="entry name" value="Acetyl-CoA synthetase-like"/>
    <property type="match status" value="1"/>
</dbReference>
<dbReference type="RefSeq" id="WP_115300769.1">
    <property type="nucleotide sequence ID" value="NZ_CAAAIR010000014.1"/>
</dbReference>
<gene>
    <name evidence="6" type="ORF">D6J04_12775</name>
</gene>
<dbReference type="Proteomes" id="UP000270757">
    <property type="component" value="Unassembled WGS sequence"/>
</dbReference>
<dbReference type="GeneID" id="48947564"/>
<feature type="transmembrane region" description="Helical" evidence="4">
    <location>
        <begin position="239"/>
        <end position="264"/>
    </location>
</feature>
<feature type="transmembrane region" description="Helical" evidence="4">
    <location>
        <begin position="307"/>
        <end position="325"/>
    </location>
</feature>
<keyword evidence="3 4" id="KW-0472">Membrane</keyword>
<dbReference type="InterPro" id="IPR002123">
    <property type="entry name" value="Plipid/glycerol_acylTrfase"/>
</dbReference>
<dbReference type="Pfam" id="PF00501">
    <property type="entry name" value="AMP-binding"/>
    <property type="match status" value="1"/>
</dbReference>
<dbReference type="Gene3D" id="3.30.300.30">
    <property type="match status" value="1"/>
</dbReference>
<feature type="transmembrane region" description="Helical" evidence="4">
    <location>
        <begin position="396"/>
        <end position="413"/>
    </location>
</feature>
<dbReference type="PANTHER" id="PTHR43767">
    <property type="entry name" value="LONG-CHAIN-FATTY-ACID--COA LIGASE"/>
    <property type="match status" value="1"/>
</dbReference>
<keyword evidence="2 4" id="KW-1133">Transmembrane helix</keyword>
<feature type="transmembrane region" description="Helical" evidence="4">
    <location>
        <begin position="331"/>
        <end position="351"/>
    </location>
</feature>
<dbReference type="InterPro" id="IPR011701">
    <property type="entry name" value="MFS"/>
</dbReference>
<organism evidence="6 7">
    <name type="scientific">Legionella taurinensis</name>
    <dbReference type="NCBI Taxonomy" id="70611"/>
    <lineage>
        <taxon>Bacteria</taxon>
        <taxon>Pseudomonadati</taxon>
        <taxon>Pseudomonadota</taxon>
        <taxon>Gammaproteobacteria</taxon>
        <taxon>Legionellales</taxon>
        <taxon>Legionellaceae</taxon>
        <taxon>Legionella</taxon>
    </lineage>
</organism>
<dbReference type="CDD" id="cd07989">
    <property type="entry name" value="LPLAT_AGPAT-like"/>
    <property type="match status" value="1"/>
</dbReference>
<sequence>MKLSQIKGFYPYLFLVFFNTFIDLGHKILLQDTLYQTADGSAYTVLSAIINALILLPYLMLFTPSGFIADKYSKARVLQVTAAAAIPLTVLATWCYFTGFFWGAFALTLLLAVQSALNSPAKYGYIKEVFGKEQLSQANAIVQTLTIIAILGATFAFTSIFSYYVNAAGLQHSNDKSLLLKAFAPAGFLIVLFSIFETLMSFRLIRKDAVDPQSTYHPANYFTGHYLKSYLNKTLHPPVILTCIIGLSVFWAVNQVLLASYGAFLKEHIGNVSVMFAQGSLALGGIGILLGALYAGKVSKGFVETGLIPVATLGIAVGLFILPHLTSQWGIVLLFLGYGFFGGMLIVPLNALIQFNAPRQENGKVLSANNFLQNAFMLSFLGLTVGAGLAGIDSRVLLYSLFIIASAGALYTLVTMPQSLVRYVLYFITSQFYRLSVYELDNLPSSGGVLLLGNHVSFIDWAILQIACPRPIRFVMERSIYETWYLNWILKQFNVIPIARGASQDALVEINQALNAGEVVALFPEGRLTKNGQMGLFRSGFERSAMNANAVIIPFYLHGLWGSKVSYGHRYSKKIKSGHHRRITLVYGKALPISSNAKAVKQKVTELSIKAWKYHIEAIGCLQDEWLYQVKKNPSQTAIIEENGREISTHQLLGTVLWVNRQLKKRLMHQHHVGILLPTSTAGVVANLSLLTLGKVLVNLNFTTGEPALESAIRQASLTTILTSRLFLRKLSDRGLALEKALAPCELIYLEDLLSNRRAVLPGYILLAKALPAALVKFFFIRATASQSIAAILFSSGSEGEPKGVKLTQANLLSNINQVATVLSLQEDDVLINALPLFHAFGLTVTTLMPLLKGIPMVCYPDPTKSLVIAKLICKYRVTLFCSTSSLLGLYARNASVHPQMLRSVRMVVAGAEKLSPGVCNAFKEKFNLEIYEGYGATEVAPVASCNLPDVISTQDWHIHQAHKPGTVGLPLPGCAFRVVDPVTFKDLPLGEDGLVLIGGTQVMDSYLNQPEKTEAVLIHEDNYTWYKTGDKGHLDQDGFLTIVDRYSRFAKIGGEMMSLSQVEQAWQQALDGNEVELMALALPDDKKGEELALLYCAPLSENELRQHLLATDLPKIMLPGFIRQMAELPKLGNGKRDYVTAKQWLQAQRAT</sequence>
<name>A0A3A5L674_9GAMM</name>
<dbReference type="SMART" id="SM00563">
    <property type="entry name" value="PlsC"/>
    <property type="match status" value="1"/>
</dbReference>
<proteinExistence type="predicted"/>
<dbReference type="InterPro" id="IPR000873">
    <property type="entry name" value="AMP-dep_synth/lig_dom"/>
</dbReference>
<dbReference type="PANTHER" id="PTHR43767:SF10">
    <property type="entry name" value="SURFACTIN SYNTHASE SUBUNIT 1"/>
    <property type="match status" value="1"/>
</dbReference>
<dbReference type="CDD" id="cd06173">
    <property type="entry name" value="MFS_MefA_like"/>
    <property type="match status" value="1"/>
</dbReference>
<dbReference type="GO" id="GO:0016746">
    <property type="term" value="F:acyltransferase activity"/>
    <property type="evidence" value="ECO:0007669"/>
    <property type="project" value="InterPro"/>
</dbReference>
<feature type="transmembrane region" description="Helical" evidence="4">
    <location>
        <begin position="673"/>
        <end position="693"/>
    </location>
</feature>
<feature type="transmembrane region" description="Helical" evidence="4">
    <location>
        <begin position="12"/>
        <end position="30"/>
    </location>
</feature>
<reference evidence="6 7" key="1">
    <citation type="submission" date="2018-09" db="EMBL/GenBank/DDBJ databases">
        <title>Draft genome sequences of Legionella taurinensis isolated from water samples.</title>
        <authorList>
            <person name="Chakeri A."/>
            <person name="Allerberger F."/>
            <person name="Kundi M."/>
            <person name="Ruppitsch W."/>
            <person name="Schmid D."/>
        </authorList>
    </citation>
    <scope>NUCLEOTIDE SEQUENCE [LARGE SCALE GENOMIC DNA]</scope>
    <source>
        <strain evidence="6 7">4570-18-6</strain>
    </source>
</reference>
<dbReference type="Gene3D" id="3.40.50.12780">
    <property type="entry name" value="N-terminal domain of ligase-like"/>
    <property type="match status" value="1"/>
</dbReference>
<dbReference type="SUPFAM" id="SSF69593">
    <property type="entry name" value="Glycerol-3-phosphate (1)-acyltransferase"/>
    <property type="match status" value="1"/>
</dbReference>
<dbReference type="InterPro" id="IPR042099">
    <property type="entry name" value="ANL_N_sf"/>
</dbReference>
<dbReference type="PROSITE" id="PS00455">
    <property type="entry name" value="AMP_BINDING"/>
    <property type="match status" value="1"/>
</dbReference>
<feature type="transmembrane region" description="Helical" evidence="4">
    <location>
        <begin position="140"/>
        <end position="165"/>
    </location>
</feature>
<dbReference type="InterPro" id="IPR036259">
    <property type="entry name" value="MFS_trans_sf"/>
</dbReference>
<dbReference type="Pfam" id="PF01553">
    <property type="entry name" value="Acyltransferase"/>
    <property type="match status" value="1"/>
</dbReference>
<evidence type="ECO:0000259" key="5">
    <source>
        <dbReference type="SMART" id="SM00563"/>
    </source>
</evidence>
<keyword evidence="1 4" id="KW-0812">Transmembrane</keyword>
<feature type="transmembrane region" description="Helical" evidence="4">
    <location>
        <begin position="177"/>
        <end position="196"/>
    </location>
</feature>
<dbReference type="InterPro" id="IPR020845">
    <property type="entry name" value="AMP-binding_CS"/>
</dbReference>